<feature type="compositionally biased region" description="Basic residues" evidence="1">
    <location>
        <begin position="356"/>
        <end position="365"/>
    </location>
</feature>
<comment type="caution">
    <text evidence="2">The sequence shown here is derived from an EMBL/GenBank/DDBJ whole genome shotgun (WGS) entry which is preliminary data.</text>
</comment>
<feature type="region of interest" description="Disordered" evidence="1">
    <location>
        <begin position="48"/>
        <end position="221"/>
    </location>
</feature>
<feature type="region of interest" description="Disordered" evidence="1">
    <location>
        <begin position="233"/>
        <end position="322"/>
    </location>
</feature>
<dbReference type="OrthoDB" id="2976199at2759"/>
<reference evidence="2 3" key="1">
    <citation type="journal article" date="2010" name="Proc. Natl. Acad. Sci. U.S.A.">
        <title>Insights into evolution of multicellular fungi from the assembled chromosomes of the mushroom Coprinopsis cinerea (Coprinus cinereus).</title>
        <authorList>
            <person name="Stajich J.E."/>
            <person name="Wilke S.K."/>
            <person name="Ahren D."/>
            <person name="Au C.H."/>
            <person name="Birren B.W."/>
            <person name="Borodovsky M."/>
            <person name="Burns C."/>
            <person name="Canback B."/>
            <person name="Casselton L.A."/>
            <person name="Cheng C.K."/>
            <person name="Deng J."/>
            <person name="Dietrich F.S."/>
            <person name="Fargo D.C."/>
            <person name="Farman M.L."/>
            <person name="Gathman A.C."/>
            <person name="Goldberg J."/>
            <person name="Guigo R."/>
            <person name="Hoegger P.J."/>
            <person name="Hooker J.B."/>
            <person name="Huggins A."/>
            <person name="James T.Y."/>
            <person name="Kamada T."/>
            <person name="Kilaru S."/>
            <person name="Kodira C."/>
            <person name="Kues U."/>
            <person name="Kupfer D."/>
            <person name="Kwan H.S."/>
            <person name="Lomsadze A."/>
            <person name="Li W."/>
            <person name="Lilly W.W."/>
            <person name="Ma L.J."/>
            <person name="Mackey A.J."/>
            <person name="Manning G."/>
            <person name="Martin F."/>
            <person name="Muraguchi H."/>
            <person name="Natvig D.O."/>
            <person name="Palmerini H."/>
            <person name="Ramesh M.A."/>
            <person name="Rehmeyer C.J."/>
            <person name="Roe B.A."/>
            <person name="Shenoy N."/>
            <person name="Stanke M."/>
            <person name="Ter-Hovhannisyan V."/>
            <person name="Tunlid A."/>
            <person name="Velagapudi R."/>
            <person name="Vision T.J."/>
            <person name="Zeng Q."/>
            <person name="Zolan M.E."/>
            <person name="Pukkila P.J."/>
        </authorList>
    </citation>
    <scope>NUCLEOTIDE SEQUENCE [LARGE SCALE GENOMIC DNA]</scope>
    <source>
        <strain evidence="3">Okayama-7 / 130 / ATCC MYA-4618 / FGSC 9003</strain>
    </source>
</reference>
<feature type="compositionally biased region" description="Basic and acidic residues" evidence="1">
    <location>
        <begin position="51"/>
        <end position="84"/>
    </location>
</feature>
<feature type="compositionally biased region" description="Pro residues" evidence="1">
    <location>
        <begin position="262"/>
        <end position="276"/>
    </location>
</feature>
<dbReference type="KEGG" id="cci:CC1G_02431"/>
<dbReference type="AlphaFoldDB" id="A8NBH1"/>
<feature type="compositionally biased region" description="Polar residues" evidence="1">
    <location>
        <begin position="312"/>
        <end position="322"/>
    </location>
</feature>
<dbReference type="InParanoid" id="A8NBH1"/>
<name>A8NBH1_COPC7</name>
<evidence type="ECO:0000313" key="3">
    <source>
        <dbReference type="Proteomes" id="UP000001861"/>
    </source>
</evidence>
<protein>
    <submittedName>
        <fullName evidence="2">Uncharacterized protein</fullName>
    </submittedName>
</protein>
<feature type="region of interest" description="Disordered" evidence="1">
    <location>
        <begin position="335"/>
        <end position="365"/>
    </location>
</feature>
<keyword evidence="3" id="KW-1185">Reference proteome</keyword>
<gene>
    <name evidence="2" type="ORF">CC1G_02431</name>
</gene>
<feature type="compositionally biased region" description="Basic and acidic residues" evidence="1">
    <location>
        <begin position="132"/>
        <end position="156"/>
    </location>
</feature>
<dbReference type="GeneID" id="6008653"/>
<accession>A8NBH1</accession>
<evidence type="ECO:0000313" key="2">
    <source>
        <dbReference type="EMBL" id="EAU89542.1"/>
    </source>
</evidence>
<dbReference type="Proteomes" id="UP000001861">
    <property type="component" value="Unassembled WGS sequence"/>
</dbReference>
<feature type="compositionally biased region" description="Low complexity" evidence="1">
    <location>
        <begin position="235"/>
        <end position="252"/>
    </location>
</feature>
<dbReference type="RefSeq" id="XP_001832169.1">
    <property type="nucleotide sequence ID" value="XM_001832117.1"/>
</dbReference>
<proteinExistence type="predicted"/>
<dbReference type="OMA" id="WATAPQY"/>
<dbReference type="EMBL" id="AACS02000009">
    <property type="protein sequence ID" value="EAU89542.1"/>
    <property type="molecule type" value="Genomic_DNA"/>
</dbReference>
<feature type="compositionally biased region" description="Low complexity" evidence="1">
    <location>
        <begin position="104"/>
        <end position="115"/>
    </location>
</feature>
<feature type="compositionally biased region" description="Low complexity" evidence="1">
    <location>
        <begin position="175"/>
        <end position="204"/>
    </location>
</feature>
<evidence type="ECO:0000256" key="1">
    <source>
        <dbReference type="SAM" id="MobiDB-lite"/>
    </source>
</evidence>
<sequence length="365" mass="40991">MTEYDYSPEAWERYFETQHRIARWVDGTLTQRPCNAFTPATPHVKFLELQQEEKRRRAETKRERPTRERRHSYDVRRDHKYRSDTEEEDYYPRSSSRTSRHSKSQVSTSQVSGSSSRRHERSSSRQEYYSSSRDREKDRSERRSSSQTTRRPEKEQIALQGQGYVLVEKSRTTQNTPTSTRASTPTSSTRPRSNSSSPAKPSKPSRSHTAPNLSLDLPPVGVAHDPYHYRYPRLSAGANSSGPSSGSTTNGGFPPHQIQARLPPPNSAPPVIPHAPQPIRSQTVPGYGFTKAPVPSRSPDPANVPQLPYSAYASSPTKANGSTSLLKRMFTGLAISKQSSSPKPRPAVKETSGGKRVLRKRSLSF</sequence>
<dbReference type="VEuPathDB" id="FungiDB:CC1G_02431"/>
<organism evidence="2 3">
    <name type="scientific">Coprinopsis cinerea (strain Okayama-7 / 130 / ATCC MYA-4618 / FGSC 9003)</name>
    <name type="common">Inky cap fungus</name>
    <name type="synonym">Hormographiella aspergillata</name>
    <dbReference type="NCBI Taxonomy" id="240176"/>
    <lineage>
        <taxon>Eukaryota</taxon>
        <taxon>Fungi</taxon>
        <taxon>Dikarya</taxon>
        <taxon>Basidiomycota</taxon>
        <taxon>Agaricomycotina</taxon>
        <taxon>Agaricomycetes</taxon>
        <taxon>Agaricomycetidae</taxon>
        <taxon>Agaricales</taxon>
        <taxon>Agaricineae</taxon>
        <taxon>Psathyrellaceae</taxon>
        <taxon>Coprinopsis</taxon>
    </lineage>
</organism>